<reference evidence="7 8" key="1">
    <citation type="submission" date="2018-08" db="EMBL/GenBank/DDBJ databases">
        <title>Whole Genome Sequence of the Moderate Halophilic Marine Bacterium Marinobacter litoralis Sw-45.</title>
        <authorList>
            <person name="Musa H."/>
        </authorList>
    </citation>
    <scope>NUCLEOTIDE SEQUENCE [LARGE SCALE GENOMIC DNA]</scope>
    <source>
        <strain evidence="7 8">Sw-45</strain>
    </source>
</reference>
<dbReference type="EMBL" id="QMDL01000003">
    <property type="protein sequence ID" value="RMJ03222.1"/>
    <property type="molecule type" value="Genomic_DNA"/>
</dbReference>
<dbReference type="SUPFAM" id="SSF141488">
    <property type="entry name" value="YdhA-like"/>
    <property type="match status" value="1"/>
</dbReference>
<evidence type="ECO:0000259" key="5">
    <source>
        <dbReference type="Pfam" id="PF03724"/>
    </source>
</evidence>
<protein>
    <submittedName>
        <fullName evidence="7">META domain protein</fullName>
    </submittedName>
</protein>
<dbReference type="AlphaFoldDB" id="A0A3M2RD52"/>
<sequence length="325" mass="35641">MLLRRALSVSAVVAAGIAVSACATKPEVKSLSDYGVYQCGQLDLKVAGVEESGLLGIEYLNRRVLLKPSPTDEGALYVAPGDTQTRFWAKGERATFTLKGNALPECLEPGAIESSFKAMGTEPNWSAEIENNRMDLTLPYDGEVLEGVWLRESVANRHGRVYEGKVDEREIEVSVAHQLCENPMSGAQYPAQVRLTVDGNTFEGCGGDRERLFQGAEWVVDDLAGDGIIDRSMMTIRFHDENRISGRASCNRYMGSYSLTGENLTFGQMGSTMMACHDSLMNQERKFLTLMSEVVSGHIGRHGELLLKTQSGDTIKAFKSDIENP</sequence>
<evidence type="ECO:0000256" key="1">
    <source>
        <dbReference type="ARBA" id="ARBA00022729"/>
    </source>
</evidence>
<dbReference type="Gene3D" id="2.40.128.270">
    <property type="match status" value="1"/>
</dbReference>
<keyword evidence="4" id="KW-0449">Lipoprotein</keyword>
<dbReference type="InterPro" id="IPR053147">
    <property type="entry name" value="Hsp_HslJ-like"/>
</dbReference>
<evidence type="ECO:0000259" key="6">
    <source>
        <dbReference type="Pfam" id="PF09864"/>
    </source>
</evidence>
<proteinExistence type="predicted"/>
<dbReference type="InterPro" id="IPR005184">
    <property type="entry name" value="DUF306_Meta_HslJ"/>
</dbReference>
<feature type="domain" description="DUF306" evidence="5">
    <location>
        <begin position="213"/>
        <end position="318"/>
    </location>
</feature>
<evidence type="ECO:0000313" key="8">
    <source>
        <dbReference type="Proteomes" id="UP000265903"/>
    </source>
</evidence>
<dbReference type="OrthoDB" id="5348860at2"/>
<dbReference type="InterPro" id="IPR018660">
    <property type="entry name" value="MliC"/>
</dbReference>
<dbReference type="RefSeq" id="WP_114335445.1">
    <property type="nucleotide sequence ID" value="NZ_QMDL01000003.1"/>
</dbReference>
<gene>
    <name evidence="7" type="ORF">DOQ08_02687</name>
</gene>
<dbReference type="PROSITE" id="PS51257">
    <property type="entry name" value="PROKAR_LIPOPROTEIN"/>
    <property type="match status" value="1"/>
</dbReference>
<name>A0A3M2RD52_9GAMM</name>
<keyword evidence="3" id="KW-0564">Palmitate</keyword>
<accession>A0A3M2RD52</accession>
<dbReference type="Pfam" id="PF03724">
    <property type="entry name" value="META"/>
    <property type="match status" value="1"/>
</dbReference>
<evidence type="ECO:0000313" key="7">
    <source>
        <dbReference type="EMBL" id="RMJ03222.1"/>
    </source>
</evidence>
<dbReference type="PANTHER" id="PTHR35535:SF1">
    <property type="entry name" value="HEAT SHOCK PROTEIN HSLJ"/>
    <property type="match status" value="1"/>
</dbReference>
<evidence type="ECO:0000256" key="3">
    <source>
        <dbReference type="ARBA" id="ARBA00023139"/>
    </source>
</evidence>
<organism evidence="7 8">
    <name type="scientific">Marinobacter litoralis</name>
    <dbReference type="NCBI Taxonomy" id="187981"/>
    <lineage>
        <taxon>Bacteria</taxon>
        <taxon>Pseudomonadati</taxon>
        <taxon>Pseudomonadota</taxon>
        <taxon>Gammaproteobacteria</taxon>
        <taxon>Pseudomonadales</taxon>
        <taxon>Marinobacteraceae</taxon>
        <taxon>Marinobacter</taxon>
    </lineage>
</organism>
<keyword evidence="8" id="KW-1185">Reference proteome</keyword>
<dbReference type="InterPro" id="IPR038670">
    <property type="entry name" value="HslJ-like_sf"/>
</dbReference>
<comment type="caution">
    <text evidence="7">The sequence shown here is derived from an EMBL/GenBank/DDBJ whole genome shotgun (WGS) entry which is preliminary data.</text>
</comment>
<dbReference type="Gene3D" id="2.40.128.200">
    <property type="match status" value="1"/>
</dbReference>
<dbReference type="Proteomes" id="UP000265903">
    <property type="component" value="Unassembled WGS sequence"/>
</dbReference>
<evidence type="ECO:0000256" key="4">
    <source>
        <dbReference type="ARBA" id="ARBA00023288"/>
    </source>
</evidence>
<evidence type="ECO:0000256" key="2">
    <source>
        <dbReference type="ARBA" id="ARBA00023136"/>
    </source>
</evidence>
<keyword evidence="2" id="KW-0472">Membrane</keyword>
<dbReference type="InterPro" id="IPR036328">
    <property type="entry name" value="MliC_sf"/>
</dbReference>
<keyword evidence="1" id="KW-0732">Signal</keyword>
<dbReference type="Pfam" id="PF09864">
    <property type="entry name" value="MliC"/>
    <property type="match status" value="1"/>
</dbReference>
<dbReference type="PANTHER" id="PTHR35535">
    <property type="entry name" value="HEAT SHOCK PROTEIN HSLJ"/>
    <property type="match status" value="1"/>
</dbReference>
<feature type="domain" description="C-type lysozyme inhibitor" evidence="6">
    <location>
        <begin position="37"/>
        <end position="101"/>
    </location>
</feature>